<dbReference type="HOGENOM" id="CLU_012348_1_2_0"/>
<dbReference type="PANTHER" id="PTHR11076:SF33">
    <property type="entry name" value="DNA POLYMERASE KAPPA"/>
    <property type="match status" value="1"/>
</dbReference>
<accession>E4TG54</accession>
<dbReference type="InterPro" id="IPR024728">
    <property type="entry name" value="PolY_HhH_motif"/>
</dbReference>
<dbReference type="PANTHER" id="PTHR11076">
    <property type="entry name" value="DNA REPAIR POLYMERASE UMUC / TRANSFERASE FAMILY MEMBER"/>
    <property type="match status" value="1"/>
</dbReference>
<keyword evidence="2" id="KW-0515">Mutator protein</keyword>
<dbReference type="CDD" id="cd03586">
    <property type="entry name" value="PolY_Pol_IV_kappa"/>
    <property type="match status" value="1"/>
</dbReference>
<dbReference type="eggNOG" id="COG0389">
    <property type="taxonomic scope" value="Bacteria"/>
</dbReference>
<dbReference type="Gene3D" id="1.10.150.20">
    <property type="entry name" value="5' to 3' exonuclease, C-terminal subdomain"/>
    <property type="match status" value="1"/>
</dbReference>
<keyword evidence="6" id="KW-1185">Reference proteome</keyword>
<dbReference type="EMBL" id="CP002347">
    <property type="protein sequence ID" value="ADR18604.1"/>
    <property type="molecule type" value="Genomic_DNA"/>
</dbReference>
<dbReference type="GO" id="GO:0003887">
    <property type="term" value="F:DNA-directed DNA polymerase activity"/>
    <property type="evidence" value="ECO:0007669"/>
    <property type="project" value="UniProtKB-KW"/>
</dbReference>
<reference evidence="5 6" key="2">
    <citation type="journal article" date="2011" name="Stand. Genomic Sci.">
        <title>Complete genome sequence of Calditerrivibrio nitroreducens type strain (Yu37-1).</title>
        <authorList>
            <person name="Pitluck S."/>
            <person name="Sikorski J."/>
            <person name="Zeytun A."/>
            <person name="Lapidus A."/>
            <person name="Nolan M."/>
            <person name="Lucas S."/>
            <person name="Hammon N."/>
            <person name="Deshpande S."/>
            <person name="Cheng J.F."/>
            <person name="Tapia R."/>
            <person name="Han C."/>
            <person name="Goodwin L."/>
            <person name="Liolios K."/>
            <person name="Pagani I."/>
            <person name="Ivanova N."/>
            <person name="Mavromatis K."/>
            <person name="Pati A."/>
            <person name="Chen A."/>
            <person name="Palaniappan K."/>
            <person name="Hauser L."/>
            <person name="Chang Y.J."/>
            <person name="Jeffries C.D."/>
            <person name="Detter J.C."/>
            <person name="Brambilla E."/>
            <person name="Djao O.D."/>
            <person name="Rohde M."/>
            <person name="Spring S."/>
            <person name="Goker M."/>
            <person name="Woyke T."/>
            <person name="Bristow J."/>
            <person name="Eisen J.A."/>
            <person name="Markowitz V."/>
            <person name="Hugenholtz P."/>
            <person name="Kyrpides N.C."/>
            <person name="Klenk H.P."/>
            <person name="Land M."/>
        </authorList>
    </citation>
    <scope>NUCLEOTIDE SEQUENCE [LARGE SCALE GENOMIC DNA]</scope>
    <source>
        <strain evidence="6">DSM 19672 / NBRC 101217 / Yu37-1</strain>
    </source>
</reference>
<organism evidence="5 6">
    <name type="scientific">Calditerrivibrio nitroreducens (strain DSM 19672 / NBRC 101217 / Yu37-1)</name>
    <dbReference type="NCBI Taxonomy" id="768670"/>
    <lineage>
        <taxon>Bacteria</taxon>
        <taxon>Pseudomonadati</taxon>
        <taxon>Deferribacterota</taxon>
        <taxon>Deferribacteres</taxon>
        <taxon>Deferribacterales</taxon>
        <taxon>Calditerrivibrionaceae</taxon>
    </lineage>
</organism>
<reference key="1">
    <citation type="submission" date="2010-11" db="EMBL/GenBank/DDBJ databases">
        <title>The complete genome of chromosome of Calditerrivibrio nitroreducens DSM 19672.</title>
        <authorList>
            <consortium name="US DOE Joint Genome Institute (JGI-PGF)"/>
            <person name="Lucas S."/>
            <person name="Copeland A."/>
            <person name="Lapidus A."/>
            <person name="Bruce D."/>
            <person name="Goodwin L."/>
            <person name="Pitluck S."/>
            <person name="Kyrpides N."/>
            <person name="Mavromatis K."/>
            <person name="Ivanova N."/>
            <person name="Mikhailova N."/>
            <person name="Zeytun A."/>
            <person name="Brettin T."/>
            <person name="Detter J.C."/>
            <person name="Tapia R."/>
            <person name="Han C."/>
            <person name="Land M."/>
            <person name="Hauser L."/>
            <person name="Markowitz V."/>
            <person name="Cheng J.-F."/>
            <person name="Hugenholtz P."/>
            <person name="Woyke T."/>
            <person name="Wu D."/>
            <person name="Spring S."/>
            <person name="Schroeder M."/>
            <person name="Brambilla E."/>
            <person name="Klenk H.-P."/>
            <person name="Eisen J.A."/>
        </authorList>
    </citation>
    <scope>NUCLEOTIDE SEQUENCE [LARGE SCALE GENOMIC DNA]</scope>
    <source>
        <strain>DSM 19672</strain>
    </source>
</reference>
<dbReference type="SUPFAM" id="SSF100879">
    <property type="entry name" value="Lesion bypass DNA polymerase (Y-family), little finger domain"/>
    <property type="match status" value="1"/>
</dbReference>
<dbReference type="GO" id="GO:0006281">
    <property type="term" value="P:DNA repair"/>
    <property type="evidence" value="ECO:0007669"/>
    <property type="project" value="InterPro"/>
</dbReference>
<proteinExistence type="inferred from homology"/>
<feature type="domain" description="UmuC" evidence="4">
    <location>
        <begin position="2"/>
        <end position="180"/>
    </location>
</feature>
<dbReference type="PROSITE" id="PS50173">
    <property type="entry name" value="UMUC"/>
    <property type="match status" value="1"/>
</dbReference>
<dbReference type="SUPFAM" id="SSF56672">
    <property type="entry name" value="DNA/RNA polymerases"/>
    <property type="match status" value="1"/>
</dbReference>
<evidence type="ECO:0000256" key="3">
    <source>
        <dbReference type="ARBA" id="ARBA00022932"/>
    </source>
</evidence>
<protein>
    <submittedName>
        <fullName evidence="5">DNA-directed DNA polymerase</fullName>
        <ecNumber evidence="5">2.7.7.7</ecNumber>
    </submittedName>
</protein>
<dbReference type="GO" id="GO:0042276">
    <property type="term" value="P:error-prone translesion synthesis"/>
    <property type="evidence" value="ECO:0007669"/>
    <property type="project" value="TreeGrafter"/>
</dbReference>
<dbReference type="InterPro" id="IPR017961">
    <property type="entry name" value="DNA_pol_Y-fam_little_finger"/>
</dbReference>
<dbReference type="EC" id="2.7.7.7" evidence="5"/>
<dbReference type="Gene3D" id="3.30.1490.100">
    <property type="entry name" value="DNA polymerase, Y-family, little finger domain"/>
    <property type="match status" value="1"/>
</dbReference>
<dbReference type="KEGG" id="cni:Calni_0693"/>
<dbReference type="InterPro" id="IPR043128">
    <property type="entry name" value="Rev_trsase/Diguanyl_cyclase"/>
</dbReference>
<dbReference type="Pfam" id="PF11799">
    <property type="entry name" value="IMS_C"/>
    <property type="match status" value="1"/>
</dbReference>
<dbReference type="GO" id="GO:0009432">
    <property type="term" value="P:SOS response"/>
    <property type="evidence" value="ECO:0007669"/>
    <property type="project" value="TreeGrafter"/>
</dbReference>
<gene>
    <name evidence="5" type="ordered locus">Calni_0693</name>
</gene>
<keyword evidence="5" id="KW-0808">Transferase</keyword>
<dbReference type="GO" id="GO:0005829">
    <property type="term" value="C:cytosol"/>
    <property type="evidence" value="ECO:0007669"/>
    <property type="project" value="TreeGrafter"/>
</dbReference>
<dbReference type="OrthoDB" id="9808813at2"/>
<dbReference type="InterPro" id="IPR001126">
    <property type="entry name" value="UmuC"/>
</dbReference>
<sequence length="400" mass="45533">MIGCVDMDAFFASVEQASNPFLRGKPVGVIGSKERTVVVTSSYEARRCGVKTGMSKYEALNICPDLILVVANNQKYIYISKLITEFISKISPKVEAYSIDEMFFDLSHINRENYKDVAYIIKSWVKERFQITCSIGIGISKLVAKMASGVNKPDGFYFVKEEDSIKFLDDFKLSDIWGIGKKMEQRFYSHGISSLKDIRRLGMEEMVRRFGKNGAHYYEMGYGRYEPILYEEPPVKSIGHSMTLPFDIYSMEKLLPYILQLSEMVSARARNNMISGKTISVYVRYTSMDKDGKMISIPYYTSATHHIYDIARELFGSFNISNGIRLIGLSLSNLLHNSKSLVNLFDNPKMVNLYNAVDKINNRYGSWTIHHGSILNCLRVGSKTISPAWRPEGVRSIDVR</sequence>
<evidence type="ECO:0000256" key="2">
    <source>
        <dbReference type="ARBA" id="ARBA00022457"/>
    </source>
</evidence>
<dbReference type="GO" id="GO:0003684">
    <property type="term" value="F:damaged DNA binding"/>
    <property type="evidence" value="ECO:0007669"/>
    <property type="project" value="InterPro"/>
</dbReference>
<keyword evidence="3 5" id="KW-0239">DNA-directed DNA polymerase</keyword>
<dbReference type="Gene3D" id="3.40.1170.60">
    <property type="match status" value="1"/>
</dbReference>
<dbReference type="Pfam" id="PF00817">
    <property type="entry name" value="IMS"/>
    <property type="match status" value="1"/>
</dbReference>
<dbReference type="InterPro" id="IPR043502">
    <property type="entry name" value="DNA/RNA_pol_sf"/>
</dbReference>
<name>E4TG54_CALNY</name>
<dbReference type="InterPro" id="IPR036775">
    <property type="entry name" value="DNA_pol_Y-fam_lit_finger_sf"/>
</dbReference>
<evidence type="ECO:0000313" key="5">
    <source>
        <dbReference type="EMBL" id="ADR18604.1"/>
    </source>
</evidence>
<dbReference type="Pfam" id="PF11798">
    <property type="entry name" value="IMS_HHH"/>
    <property type="match status" value="1"/>
</dbReference>
<comment type="similarity">
    <text evidence="1">Belongs to the DNA polymerase type-Y family.</text>
</comment>
<dbReference type="AlphaFoldDB" id="E4TG54"/>
<dbReference type="Proteomes" id="UP000007039">
    <property type="component" value="Chromosome"/>
</dbReference>
<evidence type="ECO:0000259" key="4">
    <source>
        <dbReference type="PROSITE" id="PS50173"/>
    </source>
</evidence>
<dbReference type="Gene3D" id="3.30.70.270">
    <property type="match status" value="1"/>
</dbReference>
<dbReference type="InterPro" id="IPR022880">
    <property type="entry name" value="DNApol_IV"/>
</dbReference>
<dbReference type="STRING" id="768670.Calni_0693"/>
<evidence type="ECO:0000313" key="6">
    <source>
        <dbReference type="Proteomes" id="UP000007039"/>
    </source>
</evidence>
<evidence type="ECO:0000256" key="1">
    <source>
        <dbReference type="ARBA" id="ARBA00010945"/>
    </source>
</evidence>
<dbReference type="InterPro" id="IPR050116">
    <property type="entry name" value="DNA_polymerase-Y"/>
</dbReference>
<keyword evidence="5" id="KW-0548">Nucleotidyltransferase</keyword>
<dbReference type="RefSeq" id="WP_013450817.1">
    <property type="nucleotide sequence ID" value="NC_014758.1"/>
</dbReference>